<evidence type="ECO:0000313" key="2">
    <source>
        <dbReference type="Proteomes" id="UP000281993"/>
    </source>
</evidence>
<dbReference type="Proteomes" id="UP000281993">
    <property type="component" value="Segment"/>
</dbReference>
<name>A0A386KRY5_9CAUD</name>
<organism evidence="1 2">
    <name type="scientific">Microbacterium phage ValentiniPuff</name>
    <dbReference type="NCBI Taxonomy" id="2315705"/>
    <lineage>
        <taxon>Viruses</taxon>
        <taxon>Duplodnaviria</taxon>
        <taxon>Heunggongvirae</taxon>
        <taxon>Uroviricota</taxon>
        <taxon>Caudoviricetes</taxon>
        <taxon>Valentinivirus</taxon>
        <taxon>Valentinivirus valentinipuff</taxon>
    </lineage>
</organism>
<gene>
    <name evidence="1" type="primary">56</name>
    <name evidence="1" type="ORF">SEA_VALENTINIPUFF_56</name>
</gene>
<evidence type="ECO:0000313" key="1">
    <source>
        <dbReference type="EMBL" id="AYD87353.1"/>
    </source>
</evidence>
<dbReference type="Gene3D" id="3.90.1690.10">
    <property type="entry name" value="phage-related protein like domain"/>
    <property type="match status" value="1"/>
</dbReference>
<dbReference type="EMBL" id="MH825712">
    <property type="protein sequence ID" value="AYD87353.1"/>
    <property type="molecule type" value="Genomic_DNA"/>
</dbReference>
<proteinExistence type="predicted"/>
<sequence length="325" mass="35896">MPQPTENSLHINAPLTNVSVAYTLDRAGLIADKVFPEIPVDHKTDIFWTVPRGAWFRDEAKPRAGGTESVGSGYDTDQDTYHTIVEAIHKDVDDQTRANADAPFNLDADATRFVTDRLLIRKEVKFLKSVFKTGVWGSDFQGVASAPNASQFIQWSDYDDSNPVKDIKRWKRQILATTGLVANTLVLGYDVLDALSEHPAFIDRVKYTSAESINLDIIARYFEVDRILVSQTVLNSGKEGRPDVFDFQLGKVAWLGYVAPTPGLLTPTAGYSFSWRGVSGGLGQTVGISKFRMDHLKADRVEGEIAVDPKIIAPELGIYAYDVVA</sequence>
<protein>
    <submittedName>
        <fullName evidence="1">Major capsid protein</fullName>
    </submittedName>
</protein>
<dbReference type="InterPro" id="IPR053738">
    <property type="entry name" value="Lambda_capsid_assembly"/>
</dbReference>
<keyword evidence="2" id="KW-1185">Reference proteome</keyword>
<accession>A0A386KRY5</accession>
<reference evidence="1 2" key="1">
    <citation type="submission" date="2018-08" db="EMBL/GenBank/DDBJ databases">
        <authorList>
            <person name="Preder H."/>
            <person name="Servin-Meza L.A."/>
            <person name="Bonilla J.A."/>
            <person name="Klyczek K."/>
            <person name="Garlena R.A."/>
            <person name="Russell D.A."/>
            <person name="Pope W.H."/>
            <person name="Jacobs-Sera D."/>
            <person name="Hatfull G.F."/>
        </authorList>
    </citation>
    <scope>NUCLEOTIDE SEQUENCE [LARGE SCALE GENOMIC DNA]</scope>
</reference>